<feature type="transmembrane region" description="Helical" evidence="1">
    <location>
        <begin position="304"/>
        <end position="326"/>
    </location>
</feature>
<organism evidence="2 3">
    <name type="scientific">Candidatus Woesebacteria bacterium RIFCSPLOWO2_01_FULL_44_14</name>
    <dbReference type="NCBI Taxonomy" id="1802525"/>
    <lineage>
        <taxon>Bacteria</taxon>
        <taxon>Candidatus Woeseibacteriota</taxon>
    </lineage>
</organism>
<gene>
    <name evidence="2" type="ORF">A2975_05250</name>
</gene>
<reference evidence="2 3" key="1">
    <citation type="journal article" date="2016" name="Nat. Commun.">
        <title>Thousands of microbial genomes shed light on interconnected biogeochemical processes in an aquifer system.</title>
        <authorList>
            <person name="Anantharaman K."/>
            <person name="Brown C.T."/>
            <person name="Hug L.A."/>
            <person name="Sharon I."/>
            <person name="Castelle C.J."/>
            <person name="Probst A.J."/>
            <person name="Thomas B.C."/>
            <person name="Singh A."/>
            <person name="Wilkins M.J."/>
            <person name="Karaoz U."/>
            <person name="Brodie E.L."/>
            <person name="Williams K.H."/>
            <person name="Hubbard S.S."/>
            <person name="Banfield J.F."/>
        </authorList>
    </citation>
    <scope>NUCLEOTIDE SEQUENCE [LARGE SCALE GENOMIC DNA]</scope>
</reference>
<dbReference type="EMBL" id="MGHL01000007">
    <property type="protein sequence ID" value="OGM69983.1"/>
    <property type="molecule type" value="Genomic_DNA"/>
</dbReference>
<keyword evidence="1" id="KW-1133">Transmembrane helix</keyword>
<feature type="transmembrane region" description="Helical" evidence="1">
    <location>
        <begin position="429"/>
        <end position="448"/>
    </location>
</feature>
<evidence type="ECO:0000256" key="1">
    <source>
        <dbReference type="SAM" id="Phobius"/>
    </source>
</evidence>
<feature type="transmembrane region" description="Helical" evidence="1">
    <location>
        <begin position="332"/>
        <end position="353"/>
    </location>
</feature>
<dbReference type="Proteomes" id="UP000178429">
    <property type="component" value="Unassembled WGS sequence"/>
</dbReference>
<comment type="caution">
    <text evidence="2">The sequence shown here is derived from an EMBL/GenBank/DDBJ whole genome shotgun (WGS) entry which is preliminary data.</text>
</comment>
<dbReference type="STRING" id="1802525.A2975_05250"/>
<dbReference type="AlphaFoldDB" id="A0A1F8C0V7"/>
<evidence type="ECO:0000313" key="2">
    <source>
        <dbReference type="EMBL" id="OGM69983.1"/>
    </source>
</evidence>
<feature type="transmembrane region" description="Helical" evidence="1">
    <location>
        <begin position="397"/>
        <end position="417"/>
    </location>
</feature>
<name>A0A1F8C0V7_9BACT</name>
<sequence length="529" mass="60772">MSPVVFIKPSETSDILSDEVKKLIEIYQSHRRGKSLEAALEINRPLGSVAVVYERIRNAIDYKGEHLLRRGAIERILRRLLWERPAAGTKIIAQLLVKELVWAKYLKSKNVSAESVDKVAVTLNKYFELLEASTIDRKKILGVASAQIEEILDPSLFYIDKIGDAMFVWFNKNLEWENGGLTGRQKDLHLHMAIHRGLFKSDFARVRYYILKKFVTSPTPQEFFNSIEQIDHYLNSSVQIRLYRFVRKYTPAFRILKEVMDKNKKKLDEVFRDEELLEEKIKQVCLSRYEEIGKSVRTGIIRSIIYIFITKILVVLLVEVPFEIFARGSVSYMPIIINVATPPTLMFLVGLTIKKPGEKNTEKIISSVKSFVYASTTNAKTHFNLAARDNKGLSYQVFIFAYATLFLVTFGSIAYLLRSLNFSLASMGIFFMFLSLVLLFGFRVRFAATELNVGGKSESFFSKIITNLSLPLLNLGVWLSRGLSKINFVIILMDFLIEAPLKNILSVLDDWNRFIREKREEVIDVPTEV</sequence>
<keyword evidence="1" id="KW-0472">Membrane</keyword>
<keyword evidence="1" id="KW-0812">Transmembrane</keyword>
<accession>A0A1F8C0V7</accession>
<proteinExistence type="predicted"/>
<protein>
    <submittedName>
        <fullName evidence="2">Uncharacterized protein</fullName>
    </submittedName>
</protein>
<evidence type="ECO:0000313" key="3">
    <source>
        <dbReference type="Proteomes" id="UP000178429"/>
    </source>
</evidence>